<keyword evidence="4" id="KW-0539">Nucleus</keyword>
<dbReference type="GO" id="GO:0000981">
    <property type="term" value="F:DNA-binding transcription factor activity, RNA polymerase II-specific"/>
    <property type="evidence" value="ECO:0007669"/>
    <property type="project" value="TreeGrafter"/>
</dbReference>
<feature type="compositionally biased region" description="Polar residues" evidence="5">
    <location>
        <begin position="140"/>
        <end position="152"/>
    </location>
</feature>
<keyword evidence="2 7" id="KW-0238">DNA-binding</keyword>
<evidence type="ECO:0000259" key="6">
    <source>
        <dbReference type="PROSITE" id="PS51179"/>
    </source>
</evidence>
<dbReference type="InterPro" id="IPR050255">
    <property type="entry name" value="POU_domain_TF"/>
</dbReference>
<dbReference type="PANTHER" id="PTHR11636">
    <property type="entry name" value="POU DOMAIN"/>
    <property type="match status" value="1"/>
</dbReference>
<name>A0AAW1HRY6_POPJA</name>
<gene>
    <name evidence="7" type="ORF">QE152_g40394</name>
</gene>
<dbReference type="InterPro" id="IPR000327">
    <property type="entry name" value="POU_dom"/>
</dbReference>
<dbReference type="GO" id="GO:0005634">
    <property type="term" value="C:nucleus"/>
    <property type="evidence" value="ECO:0007669"/>
    <property type="project" value="UniProtKB-SubCell"/>
</dbReference>
<comment type="subcellular location">
    <subcellularLocation>
        <location evidence="1">Nucleus</location>
    </subcellularLocation>
</comment>
<dbReference type="Proteomes" id="UP001458880">
    <property type="component" value="Unassembled WGS sequence"/>
</dbReference>
<reference evidence="7 8" key="1">
    <citation type="journal article" date="2024" name="BMC Genomics">
        <title>De novo assembly and annotation of Popillia japonica's genome with initial clues to its potential as an invasive pest.</title>
        <authorList>
            <person name="Cucini C."/>
            <person name="Boschi S."/>
            <person name="Funari R."/>
            <person name="Cardaioli E."/>
            <person name="Iannotti N."/>
            <person name="Marturano G."/>
            <person name="Paoli F."/>
            <person name="Bruttini M."/>
            <person name="Carapelli A."/>
            <person name="Frati F."/>
            <person name="Nardi F."/>
        </authorList>
    </citation>
    <scope>NUCLEOTIDE SEQUENCE [LARGE SCALE GENOMIC DNA]</scope>
    <source>
        <strain evidence="7">DMR45628</strain>
    </source>
</reference>
<feature type="region of interest" description="Disordered" evidence="5">
    <location>
        <begin position="72"/>
        <end position="152"/>
    </location>
</feature>
<evidence type="ECO:0000256" key="5">
    <source>
        <dbReference type="SAM" id="MobiDB-lite"/>
    </source>
</evidence>
<dbReference type="AlphaFoldDB" id="A0AAW1HRY6"/>
<evidence type="ECO:0000256" key="2">
    <source>
        <dbReference type="ARBA" id="ARBA00023125"/>
    </source>
</evidence>
<dbReference type="InterPro" id="IPR010982">
    <property type="entry name" value="Lambda_DNA-bd_dom_sf"/>
</dbReference>
<dbReference type="EMBL" id="JASPKY010001138">
    <property type="protein sequence ID" value="KAK9678967.1"/>
    <property type="molecule type" value="Genomic_DNA"/>
</dbReference>
<dbReference type="PROSITE" id="PS51179">
    <property type="entry name" value="POU_3"/>
    <property type="match status" value="1"/>
</dbReference>
<dbReference type="PRINTS" id="PR00028">
    <property type="entry name" value="POUDOMAIN"/>
</dbReference>
<dbReference type="InterPro" id="IPR013847">
    <property type="entry name" value="POU"/>
</dbReference>
<evidence type="ECO:0000313" key="8">
    <source>
        <dbReference type="Proteomes" id="UP001458880"/>
    </source>
</evidence>
<feature type="region of interest" description="Disordered" evidence="5">
    <location>
        <begin position="165"/>
        <end position="194"/>
    </location>
</feature>
<dbReference type="SMART" id="SM00352">
    <property type="entry name" value="POU"/>
    <property type="match status" value="1"/>
</dbReference>
<protein>
    <submittedName>
        <fullName evidence="7">Pou domain - N-terminal to homeobox domain</fullName>
    </submittedName>
</protein>
<evidence type="ECO:0000313" key="7">
    <source>
        <dbReference type="EMBL" id="KAK9678967.1"/>
    </source>
</evidence>
<feature type="domain" description="POU-specific" evidence="6">
    <location>
        <begin position="215"/>
        <end position="308"/>
    </location>
</feature>
<dbReference type="PANTHER" id="PTHR11636:SF5">
    <property type="entry name" value="POU DOMAIN MOTIF 3, ISOFORM F"/>
    <property type="match status" value="1"/>
</dbReference>
<keyword evidence="3 7" id="KW-0371">Homeobox</keyword>
<dbReference type="Pfam" id="PF00157">
    <property type="entry name" value="Pou"/>
    <property type="match status" value="1"/>
</dbReference>
<accession>A0AAW1HRY6</accession>
<evidence type="ECO:0000256" key="3">
    <source>
        <dbReference type="ARBA" id="ARBA00023155"/>
    </source>
</evidence>
<proteinExistence type="predicted"/>
<evidence type="ECO:0000256" key="1">
    <source>
        <dbReference type="ARBA" id="ARBA00004123"/>
    </source>
</evidence>
<feature type="compositionally biased region" description="Low complexity" evidence="5">
    <location>
        <begin position="86"/>
        <end position="118"/>
    </location>
</feature>
<organism evidence="7 8">
    <name type="scientific">Popillia japonica</name>
    <name type="common">Japanese beetle</name>
    <dbReference type="NCBI Taxonomy" id="7064"/>
    <lineage>
        <taxon>Eukaryota</taxon>
        <taxon>Metazoa</taxon>
        <taxon>Ecdysozoa</taxon>
        <taxon>Arthropoda</taxon>
        <taxon>Hexapoda</taxon>
        <taxon>Insecta</taxon>
        <taxon>Pterygota</taxon>
        <taxon>Neoptera</taxon>
        <taxon>Endopterygota</taxon>
        <taxon>Coleoptera</taxon>
        <taxon>Polyphaga</taxon>
        <taxon>Scarabaeiformia</taxon>
        <taxon>Scarabaeidae</taxon>
        <taxon>Rutelinae</taxon>
        <taxon>Popillia</taxon>
    </lineage>
</organism>
<dbReference type="GO" id="GO:0000978">
    <property type="term" value="F:RNA polymerase II cis-regulatory region sequence-specific DNA binding"/>
    <property type="evidence" value="ECO:0007669"/>
    <property type="project" value="TreeGrafter"/>
</dbReference>
<dbReference type="Gene3D" id="1.10.260.40">
    <property type="entry name" value="lambda repressor-like DNA-binding domains"/>
    <property type="match status" value="1"/>
</dbReference>
<comment type="caution">
    <text evidence="7">The sequence shown here is derived from an EMBL/GenBank/DDBJ whole genome shotgun (WGS) entry which is preliminary data.</text>
</comment>
<keyword evidence="8" id="KW-1185">Reference proteome</keyword>
<dbReference type="PROSITE" id="PS00035">
    <property type="entry name" value="POU_1"/>
    <property type="match status" value="1"/>
</dbReference>
<sequence length="317" mass="33818">MVNLALSNGQVVTTTLANLQAMAQPNILPTANATIPTTNSNIGQTLLNPPNLAHLMTGNSPQQLLQTIPQMLSNHHQPSPTPLLGTLPQPVSSLLTTPPSTLLSTPSTQTTPNPSRSSLSINPLNPGHYQESTKMPPLSIRSNSPPTTPNVSNLSRLSATNGELTITTSHGPISSHNLKRSPSSLSPNCTDNSTADLLVDSPNQPTINQTSSNVVDGINLDEIKDFAKAFKLRRLSLGLTQTQVGQALSVTEGPAYSQSAICSALASQMFAAAQLSTQQQAMFEKLDITPKSAQKIKPVLERWMKEAEERLVNEKNS</sequence>
<evidence type="ECO:0000256" key="4">
    <source>
        <dbReference type="ARBA" id="ARBA00023242"/>
    </source>
</evidence>
<dbReference type="SUPFAM" id="SSF47413">
    <property type="entry name" value="lambda repressor-like DNA-binding domains"/>
    <property type="match status" value="1"/>
</dbReference>